<proteinExistence type="predicted"/>
<reference evidence="2" key="1">
    <citation type="journal article" date="2014" name="Int. J. Syst. Evol. Microbiol.">
        <title>Complete genome of a new Firmicutes species belonging to the dominant human colonic microbiota ('Ruminococcus bicirculans') reveals two chromosomes and a selective capacity to utilize plant glucans.</title>
        <authorList>
            <consortium name="NISC Comparative Sequencing Program"/>
            <person name="Wegmann U."/>
            <person name="Louis P."/>
            <person name="Goesmann A."/>
            <person name="Henrissat B."/>
            <person name="Duncan S.H."/>
            <person name="Flint H.J."/>
        </authorList>
    </citation>
    <scope>NUCLEOTIDE SEQUENCE</scope>
    <source>
        <strain evidence="2">NBRC 102424</strain>
    </source>
</reference>
<feature type="signal peptide" evidence="1">
    <location>
        <begin position="1"/>
        <end position="17"/>
    </location>
</feature>
<keyword evidence="1" id="KW-0732">Signal</keyword>
<organism evidence="2 3">
    <name type="scientific">Methylophaga thalassica</name>
    <dbReference type="NCBI Taxonomy" id="40223"/>
    <lineage>
        <taxon>Bacteria</taxon>
        <taxon>Pseudomonadati</taxon>
        <taxon>Pseudomonadota</taxon>
        <taxon>Gammaproteobacteria</taxon>
        <taxon>Thiotrichales</taxon>
        <taxon>Piscirickettsiaceae</taxon>
        <taxon>Methylophaga</taxon>
    </lineage>
</organism>
<name>A0ABQ5TX22_9GAMM</name>
<sequence>MRTLVFGLLAAMMPAHAEIITSDDAVIDTDYAIVEKAIDKARESECKKVPVVKRLDCFTRVERPYRIDGRIRGTPEYLAKHFINKSDEDITRAIEAIETQLQNAKDADLYSSDEIQPGELTQFKLKYEINQLIYLRDHDPDRHCVISLDEKQKAFIESREPECE</sequence>
<feature type="chain" id="PRO_5047046359" evidence="1">
    <location>
        <begin position="18"/>
        <end position="164"/>
    </location>
</feature>
<accession>A0ABQ5TX22</accession>
<keyword evidence="3" id="KW-1185">Reference proteome</keyword>
<reference evidence="2" key="2">
    <citation type="submission" date="2023-01" db="EMBL/GenBank/DDBJ databases">
        <title>Draft genome sequence of Methylophaga thalassica strain NBRC 102424.</title>
        <authorList>
            <person name="Sun Q."/>
            <person name="Mori K."/>
        </authorList>
    </citation>
    <scope>NUCLEOTIDE SEQUENCE</scope>
    <source>
        <strain evidence="2">NBRC 102424</strain>
    </source>
</reference>
<evidence type="ECO:0000313" key="3">
    <source>
        <dbReference type="Proteomes" id="UP001161423"/>
    </source>
</evidence>
<evidence type="ECO:0000313" key="2">
    <source>
        <dbReference type="EMBL" id="GLQ00085.1"/>
    </source>
</evidence>
<dbReference type="EMBL" id="BSND01000005">
    <property type="protein sequence ID" value="GLQ00085.1"/>
    <property type="molecule type" value="Genomic_DNA"/>
</dbReference>
<evidence type="ECO:0000256" key="1">
    <source>
        <dbReference type="SAM" id="SignalP"/>
    </source>
</evidence>
<comment type="caution">
    <text evidence="2">The sequence shown here is derived from an EMBL/GenBank/DDBJ whole genome shotgun (WGS) entry which is preliminary data.</text>
</comment>
<dbReference type="Proteomes" id="UP001161423">
    <property type="component" value="Unassembled WGS sequence"/>
</dbReference>
<gene>
    <name evidence="2" type="ORF">GCM10007891_19380</name>
</gene>
<protein>
    <submittedName>
        <fullName evidence="2">Uncharacterized protein</fullName>
    </submittedName>
</protein>